<gene>
    <name evidence="13" type="ORF">EMQ25_05140</name>
</gene>
<dbReference type="AlphaFoldDB" id="A0A433XEP6"/>
<dbReference type="InterPro" id="IPR017938">
    <property type="entry name" value="Riboflavin_synthase-like_b-brl"/>
</dbReference>
<comment type="catalytic activity">
    <reaction evidence="1">
        <text>2 6,7-dimethyl-8-(1-D-ribityl)lumazine + H(+) = 5-amino-6-(D-ribitylamino)uracil + riboflavin</text>
        <dbReference type="Rhea" id="RHEA:20772"/>
        <dbReference type="ChEBI" id="CHEBI:15378"/>
        <dbReference type="ChEBI" id="CHEBI:15934"/>
        <dbReference type="ChEBI" id="CHEBI:57986"/>
        <dbReference type="ChEBI" id="CHEBI:58201"/>
        <dbReference type="EC" id="2.5.1.9"/>
    </reaction>
</comment>
<dbReference type="Pfam" id="PF00677">
    <property type="entry name" value="Lum_binding"/>
    <property type="match status" value="2"/>
</dbReference>
<dbReference type="InterPro" id="IPR001783">
    <property type="entry name" value="Lumazine-bd"/>
</dbReference>
<reference evidence="13 14" key="1">
    <citation type="journal article" date="2016" name="Int. J. Syst. Evol. Microbiol.">
        <title>Arsenicitalea aurantiaca gen. nov., sp. nov., a new member of the family Hyphomicrobiaceae, isolated from high-arsenic sediment.</title>
        <authorList>
            <person name="Mu Y."/>
            <person name="Zhou L."/>
            <person name="Zeng X.C."/>
            <person name="Liu L."/>
            <person name="Pan Y."/>
            <person name="Chen X."/>
            <person name="Wang J."/>
            <person name="Li S."/>
            <person name="Li W.J."/>
            <person name="Wang Y."/>
        </authorList>
    </citation>
    <scope>NUCLEOTIDE SEQUENCE [LARGE SCALE GENOMIC DNA]</scope>
    <source>
        <strain evidence="13 14">42-50</strain>
    </source>
</reference>
<dbReference type="FunFam" id="2.40.30.20:FF:000004">
    <property type="entry name" value="Riboflavin synthase, alpha subunit"/>
    <property type="match status" value="1"/>
</dbReference>
<evidence type="ECO:0000313" key="13">
    <source>
        <dbReference type="EMBL" id="RUT32542.1"/>
    </source>
</evidence>
<dbReference type="OrthoDB" id="9788537at2"/>
<accession>A0A433XEP6</accession>
<evidence type="ECO:0000256" key="11">
    <source>
        <dbReference type="PROSITE-ProRule" id="PRU00524"/>
    </source>
</evidence>
<dbReference type="CDD" id="cd00402">
    <property type="entry name" value="Riboflavin_synthase_like"/>
    <property type="match status" value="1"/>
</dbReference>
<dbReference type="NCBIfam" id="TIGR00187">
    <property type="entry name" value="ribE"/>
    <property type="match status" value="1"/>
</dbReference>
<dbReference type="Proteomes" id="UP000281547">
    <property type="component" value="Unassembled WGS sequence"/>
</dbReference>
<organism evidence="13 14">
    <name type="scientific">Arsenicitalea aurantiaca</name>
    <dbReference type="NCBI Taxonomy" id="1783274"/>
    <lineage>
        <taxon>Bacteria</taxon>
        <taxon>Pseudomonadati</taxon>
        <taxon>Pseudomonadota</taxon>
        <taxon>Alphaproteobacteria</taxon>
        <taxon>Hyphomicrobiales</taxon>
        <taxon>Devosiaceae</taxon>
        <taxon>Arsenicitalea</taxon>
    </lineage>
</organism>
<keyword evidence="9" id="KW-0677">Repeat</keyword>
<protein>
    <recommendedName>
        <fullName evidence="6 10">Riboflavin synthase</fullName>
        <ecNumber evidence="5 10">2.5.1.9</ecNumber>
    </recommendedName>
</protein>
<keyword evidence="7" id="KW-0686">Riboflavin biosynthesis</keyword>
<evidence type="ECO:0000256" key="7">
    <source>
        <dbReference type="ARBA" id="ARBA00022619"/>
    </source>
</evidence>
<dbReference type="PIRSF" id="PIRSF000498">
    <property type="entry name" value="Riboflavin_syn_A"/>
    <property type="match status" value="1"/>
</dbReference>
<dbReference type="EMBL" id="RZNJ01000002">
    <property type="protein sequence ID" value="RUT32542.1"/>
    <property type="molecule type" value="Genomic_DNA"/>
</dbReference>
<dbReference type="InterPro" id="IPR023366">
    <property type="entry name" value="ATP_synth_asu-like_sf"/>
</dbReference>
<evidence type="ECO:0000256" key="5">
    <source>
        <dbReference type="ARBA" id="ARBA00012827"/>
    </source>
</evidence>
<evidence type="ECO:0000256" key="4">
    <source>
        <dbReference type="ARBA" id="ARBA00011233"/>
    </source>
</evidence>
<evidence type="ECO:0000256" key="8">
    <source>
        <dbReference type="ARBA" id="ARBA00022679"/>
    </source>
</evidence>
<evidence type="ECO:0000256" key="6">
    <source>
        <dbReference type="ARBA" id="ARBA00013950"/>
    </source>
</evidence>
<keyword evidence="14" id="KW-1185">Reference proteome</keyword>
<sequence length="208" mass="22395">MFTGIVTDVGRLLRADERNDGRALRIATAYDAAGIDLGASIACDGICLTVTERGVDPQDGNYFDVFAARETLDVTEVSGWRVGRRINLERALKIGDELGGHIVSGHVDGMAEIVGREETGEQITFTFAVAPAIAPFIARKGSVALNGTSLTVNAVEGNRFSVHLIPYTVDQTNWGDNAVGDHVNIEVDPMARYAARLFETLGDTSRKE</sequence>
<dbReference type="SUPFAM" id="SSF63380">
    <property type="entry name" value="Riboflavin synthase domain-like"/>
    <property type="match status" value="2"/>
</dbReference>
<comment type="function">
    <text evidence="2">Catalyzes the dismutation of two molecules of 6,7-dimethyl-8-ribityllumazine, resulting in the formation of riboflavin and 5-amino-6-(D-ribitylamino)uracil.</text>
</comment>
<feature type="repeat" description="Lumazine-binding" evidence="11">
    <location>
        <begin position="102"/>
        <end position="198"/>
    </location>
</feature>
<evidence type="ECO:0000256" key="3">
    <source>
        <dbReference type="ARBA" id="ARBA00004887"/>
    </source>
</evidence>
<dbReference type="GO" id="GO:0009231">
    <property type="term" value="P:riboflavin biosynthetic process"/>
    <property type="evidence" value="ECO:0007669"/>
    <property type="project" value="UniProtKB-KW"/>
</dbReference>
<evidence type="ECO:0000259" key="12">
    <source>
        <dbReference type="PROSITE" id="PS51177"/>
    </source>
</evidence>
<comment type="pathway">
    <text evidence="3">Cofactor biosynthesis; riboflavin biosynthesis; riboflavin from 2-hydroxy-3-oxobutyl phosphate and 5-amino-6-(D-ribitylamino)uracil: step 2/2.</text>
</comment>
<dbReference type="Gene3D" id="2.40.30.20">
    <property type="match status" value="2"/>
</dbReference>
<evidence type="ECO:0000313" key="14">
    <source>
        <dbReference type="Proteomes" id="UP000281547"/>
    </source>
</evidence>
<dbReference type="FunFam" id="2.40.30.20:FF:000003">
    <property type="entry name" value="Riboflavin synthase, alpha subunit"/>
    <property type="match status" value="1"/>
</dbReference>
<dbReference type="PANTHER" id="PTHR21098">
    <property type="entry name" value="RIBOFLAVIN SYNTHASE ALPHA CHAIN"/>
    <property type="match status" value="1"/>
</dbReference>
<name>A0A433XEP6_9HYPH</name>
<dbReference type="InterPro" id="IPR026017">
    <property type="entry name" value="Lumazine-bd_dom"/>
</dbReference>
<feature type="repeat" description="Lumazine-binding" evidence="11">
    <location>
        <begin position="1"/>
        <end position="101"/>
    </location>
</feature>
<dbReference type="NCBIfam" id="NF009566">
    <property type="entry name" value="PRK13020.1"/>
    <property type="match status" value="1"/>
</dbReference>
<evidence type="ECO:0000256" key="9">
    <source>
        <dbReference type="ARBA" id="ARBA00022737"/>
    </source>
</evidence>
<proteinExistence type="predicted"/>
<dbReference type="PANTHER" id="PTHR21098:SF12">
    <property type="entry name" value="RIBOFLAVIN SYNTHASE"/>
    <property type="match status" value="1"/>
</dbReference>
<dbReference type="PROSITE" id="PS51177">
    <property type="entry name" value="LUMAZINE_BIND"/>
    <property type="match status" value="2"/>
</dbReference>
<evidence type="ECO:0000256" key="2">
    <source>
        <dbReference type="ARBA" id="ARBA00002803"/>
    </source>
</evidence>
<dbReference type="EC" id="2.5.1.9" evidence="5 10"/>
<feature type="domain" description="Lumazine-binding" evidence="12">
    <location>
        <begin position="1"/>
        <end position="101"/>
    </location>
</feature>
<evidence type="ECO:0000256" key="10">
    <source>
        <dbReference type="NCBIfam" id="TIGR00187"/>
    </source>
</evidence>
<dbReference type="NCBIfam" id="NF006767">
    <property type="entry name" value="PRK09289.1"/>
    <property type="match status" value="1"/>
</dbReference>
<keyword evidence="8 13" id="KW-0808">Transferase</keyword>
<dbReference type="GO" id="GO:0004746">
    <property type="term" value="F:riboflavin synthase activity"/>
    <property type="evidence" value="ECO:0007669"/>
    <property type="project" value="UniProtKB-UniRule"/>
</dbReference>
<comment type="subunit">
    <text evidence="4">Homotrimer.</text>
</comment>
<evidence type="ECO:0000256" key="1">
    <source>
        <dbReference type="ARBA" id="ARBA00000968"/>
    </source>
</evidence>
<comment type="caution">
    <text evidence="13">The sequence shown here is derived from an EMBL/GenBank/DDBJ whole genome shotgun (WGS) entry which is preliminary data.</text>
</comment>
<dbReference type="RefSeq" id="WP_127187499.1">
    <property type="nucleotide sequence ID" value="NZ_RZNJ01000002.1"/>
</dbReference>
<feature type="domain" description="Lumazine-binding" evidence="12">
    <location>
        <begin position="102"/>
        <end position="198"/>
    </location>
</feature>